<gene>
    <name evidence="2" type="ORF">QJV33_08060</name>
</gene>
<feature type="transmembrane region" description="Helical" evidence="1">
    <location>
        <begin position="6"/>
        <end position="27"/>
    </location>
</feature>
<evidence type="ECO:0000256" key="1">
    <source>
        <dbReference type="SAM" id="Phobius"/>
    </source>
</evidence>
<protein>
    <submittedName>
        <fullName evidence="2">Uncharacterized protein</fullName>
    </submittedName>
</protein>
<name>A0ABT6Q903_9PROT</name>
<keyword evidence="1" id="KW-0472">Membrane</keyword>
<evidence type="ECO:0000313" key="2">
    <source>
        <dbReference type="EMBL" id="MDI2113227.1"/>
    </source>
</evidence>
<evidence type="ECO:0000313" key="3">
    <source>
        <dbReference type="Proteomes" id="UP001431775"/>
    </source>
</evidence>
<sequence>MFETYLVLSIPLILLLIFIGLIIRLFFSPYKKMILITLSLMVAGFIFFCIGMLPILAAGASASGGGQHSTSFDYDSGFYFLLSSICTISFVPLSIYYFVKK</sequence>
<dbReference type="EMBL" id="JASBAN010000001">
    <property type="protein sequence ID" value="MDI2113227.1"/>
    <property type="molecule type" value="Genomic_DNA"/>
</dbReference>
<keyword evidence="1" id="KW-0812">Transmembrane</keyword>
<dbReference type="RefSeq" id="WP_281462841.1">
    <property type="nucleotide sequence ID" value="NZ_JASBAN010000001.1"/>
</dbReference>
<feature type="transmembrane region" description="Helical" evidence="1">
    <location>
        <begin position="77"/>
        <end position="99"/>
    </location>
</feature>
<accession>A0ABT6Q903</accession>
<organism evidence="2 3">
    <name type="scientific">Commensalibacter nepenthis</name>
    <dbReference type="NCBI Taxonomy" id="3043872"/>
    <lineage>
        <taxon>Bacteria</taxon>
        <taxon>Pseudomonadati</taxon>
        <taxon>Pseudomonadota</taxon>
        <taxon>Alphaproteobacteria</taxon>
        <taxon>Acetobacterales</taxon>
        <taxon>Acetobacteraceae</taxon>
    </lineage>
</organism>
<proteinExistence type="predicted"/>
<reference evidence="2" key="1">
    <citation type="submission" date="2023-05" db="EMBL/GenBank/DDBJ databases">
        <title>Whole genome sequence of Commensalibacter sp.</title>
        <authorList>
            <person name="Charoenyingcharoen P."/>
            <person name="Yukphan P."/>
        </authorList>
    </citation>
    <scope>NUCLEOTIDE SEQUENCE</scope>
    <source>
        <strain evidence="2">TBRC 10068</strain>
    </source>
</reference>
<feature type="transmembrane region" description="Helical" evidence="1">
    <location>
        <begin position="34"/>
        <end position="57"/>
    </location>
</feature>
<keyword evidence="1" id="KW-1133">Transmembrane helix</keyword>
<keyword evidence="3" id="KW-1185">Reference proteome</keyword>
<comment type="caution">
    <text evidence="2">The sequence shown here is derived from an EMBL/GenBank/DDBJ whole genome shotgun (WGS) entry which is preliminary data.</text>
</comment>
<dbReference type="Proteomes" id="UP001431775">
    <property type="component" value="Unassembled WGS sequence"/>
</dbReference>